<proteinExistence type="inferred from homology"/>
<dbReference type="Proteomes" id="UP000484547">
    <property type="component" value="Unassembled WGS sequence"/>
</dbReference>
<evidence type="ECO:0000313" key="7">
    <source>
        <dbReference type="EMBL" id="CDB46882.1"/>
    </source>
</evidence>
<dbReference type="CDD" id="cd06347">
    <property type="entry name" value="PBP1_ABC_LivK_ligand_binding-like"/>
    <property type="match status" value="1"/>
</dbReference>
<dbReference type="PANTHER" id="PTHR30483">
    <property type="entry name" value="LEUCINE-SPECIFIC-BINDING PROTEIN"/>
    <property type="match status" value="1"/>
</dbReference>
<dbReference type="Pfam" id="PF13458">
    <property type="entry name" value="Peripla_BP_6"/>
    <property type="match status" value="1"/>
</dbReference>
<dbReference type="GO" id="GO:0006865">
    <property type="term" value="P:amino acid transport"/>
    <property type="evidence" value="ECO:0007669"/>
    <property type="project" value="UniProtKB-KW"/>
</dbReference>
<evidence type="ECO:0000256" key="5">
    <source>
        <dbReference type="SAM" id="SignalP"/>
    </source>
</evidence>
<comment type="caution">
    <text evidence="7">The sequence shown here is derived from an EMBL/GenBank/DDBJ whole genome shotgun (WGS) entry which is preliminary data.</text>
</comment>
<dbReference type="EMBL" id="CBDS010000100">
    <property type="protein sequence ID" value="CDB46882.1"/>
    <property type="molecule type" value="Genomic_DNA"/>
</dbReference>
<dbReference type="Proteomes" id="UP000443070">
    <property type="component" value="Unassembled WGS sequence"/>
</dbReference>
<dbReference type="GeneID" id="49406150"/>
<evidence type="ECO:0000313" key="9">
    <source>
        <dbReference type="EMBL" id="MTU04173.1"/>
    </source>
</evidence>
<dbReference type="Gene3D" id="3.40.50.2300">
    <property type="match status" value="2"/>
</dbReference>
<dbReference type="InterPro" id="IPR051010">
    <property type="entry name" value="BCAA_transport"/>
</dbReference>
<evidence type="ECO:0000313" key="8">
    <source>
        <dbReference type="EMBL" id="MTT76109.1"/>
    </source>
</evidence>
<reference evidence="7" key="1">
    <citation type="submission" date="2012-11" db="EMBL/GenBank/DDBJ databases">
        <title>Dependencies among metagenomic species, viruses, plasmids and units of genetic variation.</title>
        <authorList>
            <person name="Nielsen H.B."/>
            <person name="Almeida M."/>
            <person name="Juncker A.S."/>
            <person name="Rasmussen S."/>
            <person name="Li J."/>
            <person name="Sunagawa S."/>
            <person name="Plichta D."/>
            <person name="Gautier L."/>
            <person name="Le Chatelier E."/>
            <person name="Peletier E."/>
            <person name="Bonde I."/>
            <person name="Nielsen T."/>
            <person name="Manichanh C."/>
            <person name="Arumugam M."/>
            <person name="Batto J."/>
            <person name="Santos M.B.Q.D."/>
            <person name="Blom N."/>
            <person name="Borruel N."/>
            <person name="Burgdorf K.S."/>
            <person name="Boumezbeur F."/>
            <person name="Casellas F."/>
            <person name="Dore J."/>
            <person name="Guarner F."/>
            <person name="Hansen T."/>
            <person name="Hildebrand F."/>
            <person name="Kaas R.S."/>
            <person name="Kennedy S."/>
            <person name="Kristiansen K."/>
            <person name="Kultima J.R."/>
            <person name="Leonard P."/>
            <person name="Levenez F."/>
            <person name="Lund O."/>
            <person name="Moumen B."/>
            <person name="Le Paslier D."/>
            <person name="Pons N."/>
            <person name="Pedersen O."/>
            <person name="Prifti E."/>
            <person name="Qin J."/>
            <person name="Raes J."/>
            <person name="Tap J."/>
            <person name="Tims S."/>
            <person name="Ussery D.W."/>
            <person name="Yamada T."/>
            <person name="MetaHit consortium"/>
            <person name="Renault P."/>
            <person name="Sicheritz-Ponten T."/>
            <person name="Bork P."/>
            <person name="Wang J."/>
            <person name="Brunak S."/>
            <person name="Ehrlich S.D."/>
        </authorList>
    </citation>
    <scope>NUCLEOTIDE SEQUENCE [LARGE SCALE GENOMIC DNA]</scope>
</reference>
<dbReference type="InterPro" id="IPR000709">
    <property type="entry name" value="Leu_Ile_Val-bd"/>
</dbReference>
<keyword evidence="4" id="KW-0029">Amino-acid transport</keyword>
<feature type="chain" id="PRO_5044594284" evidence="5">
    <location>
        <begin position="19"/>
        <end position="391"/>
    </location>
</feature>
<sequence>MKKVTKVFSVMVASVALAAMLSGCGGDKKPAGGDTIKVGGNLEMTGGSASFGISSKNAIELAFKNINDKGGINGKKLELVVADNKSEAAEATNAMQKLVSQDKVVAVIGPNLSSATIAAGAINNGSKVLDIAPMATNPNVTVDPATGKTKEYNFRACFIDPFQGTVMANFAKNDLQATKAAILIDNSSDYAKGLAAFFKENFIKNGGTVVAEESYLQKDTDFKATLTKIKAAAPDILYVPGYYQEVGMIVKQGREMGIEIPMAGGDGWDSAKLPEIAGKAALNNTYFSSLYSPDDDSALNKAFVSEYEKAYKVKPDVFAALAYDSALLVAEAIKNAGDTDPVKIAQSMAKINGFQGVSGTVTFDAQHNPVKSAVIIEHKDGAQTFRTKINP</sequence>
<reference evidence="10 11" key="2">
    <citation type="journal article" date="2019" name="Nat. Med.">
        <title>A library of human gut bacterial isolates paired with longitudinal multiomics data enables mechanistic microbiome research.</title>
        <authorList>
            <person name="Poyet M."/>
            <person name="Groussin M."/>
            <person name="Gibbons S.M."/>
            <person name="Avila-Pacheco J."/>
            <person name="Jiang X."/>
            <person name="Kearney S.M."/>
            <person name="Perrotta A.R."/>
            <person name="Berdy B."/>
            <person name="Zhao S."/>
            <person name="Lieberman T.D."/>
            <person name="Swanson P.K."/>
            <person name="Smith M."/>
            <person name="Roesemann S."/>
            <person name="Alexander J.E."/>
            <person name="Rich S.A."/>
            <person name="Livny J."/>
            <person name="Vlamakis H."/>
            <person name="Clish C."/>
            <person name="Bullock K."/>
            <person name="Deik A."/>
            <person name="Scott J."/>
            <person name="Pierce K.A."/>
            <person name="Xavier R.J."/>
            <person name="Alm E.J."/>
        </authorList>
    </citation>
    <scope>NUCLEOTIDE SEQUENCE [LARGE SCALE GENOMIC DNA]</scope>
    <source>
        <strain evidence="8 11">BIOML-A13</strain>
        <strain evidence="9 10">BIOML-A3</strain>
    </source>
</reference>
<gene>
    <name evidence="7" type="ORF">BN533_01895</name>
    <name evidence="8" type="ORF">GMD11_07520</name>
    <name evidence="9" type="ORF">GMD18_07175</name>
</gene>
<evidence type="ECO:0000313" key="11">
    <source>
        <dbReference type="Proteomes" id="UP000484547"/>
    </source>
</evidence>
<dbReference type="RefSeq" id="WP_021718795.1">
    <property type="nucleotide sequence ID" value="NZ_AP019004.1"/>
</dbReference>
<evidence type="ECO:0000256" key="4">
    <source>
        <dbReference type="ARBA" id="ARBA00022970"/>
    </source>
</evidence>
<keyword evidence="2" id="KW-0813">Transport</keyword>
<dbReference type="AlphaFoldDB" id="A0A3G9HD36"/>
<evidence type="ECO:0000259" key="6">
    <source>
        <dbReference type="Pfam" id="PF13458"/>
    </source>
</evidence>
<dbReference type="PROSITE" id="PS51257">
    <property type="entry name" value="PROKAR_LIPOPROTEIN"/>
    <property type="match status" value="1"/>
</dbReference>
<dbReference type="InterPro" id="IPR028082">
    <property type="entry name" value="Peripla_BP_I"/>
</dbReference>
<dbReference type="InterPro" id="IPR028081">
    <property type="entry name" value="Leu-bd"/>
</dbReference>
<comment type="similarity">
    <text evidence="1">Belongs to the leucine-binding protein family.</text>
</comment>
<dbReference type="PRINTS" id="PR00337">
    <property type="entry name" value="LEUILEVALBP"/>
</dbReference>
<name>A0A3G9HD36_9FIRM</name>
<evidence type="ECO:0000313" key="10">
    <source>
        <dbReference type="Proteomes" id="UP000443070"/>
    </source>
</evidence>
<feature type="signal peptide" evidence="5">
    <location>
        <begin position="1"/>
        <end position="18"/>
    </location>
</feature>
<dbReference type="OrthoDB" id="9783240at2"/>
<accession>R6J9B6</accession>
<keyword evidence="7" id="KW-0675">Receptor</keyword>
<evidence type="ECO:0000256" key="1">
    <source>
        <dbReference type="ARBA" id="ARBA00010062"/>
    </source>
</evidence>
<keyword evidence="10" id="KW-1185">Reference proteome</keyword>
<evidence type="ECO:0000256" key="3">
    <source>
        <dbReference type="ARBA" id="ARBA00022729"/>
    </source>
</evidence>
<dbReference type="PANTHER" id="PTHR30483:SF6">
    <property type="entry name" value="PERIPLASMIC BINDING PROTEIN OF ABC TRANSPORTER FOR NATURAL AMINO ACIDS"/>
    <property type="match status" value="1"/>
</dbReference>
<organism evidence="7">
    <name type="scientific">Phascolarctobacterium faecium</name>
    <dbReference type="NCBI Taxonomy" id="33025"/>
    <lineage>
        <taxon>Bacteria</taxon>
        <taxon>Bacillati</taxon>
        <taxon>Bacillota</taxon>
        <taxon>Negativicutes</taxon>
        <taxon>Acidaminococcales</taxon>
        <taxon>Acidaminococcaceae</taxon>
        <taxon>Phascolarctobacterium</taxon>
    </lineage>
</organism>
<feature type="domain" description="Leucine-binding protein" evidence="6">
    <location>
        <begin position="35"/>
        <end position="377"/>
    </location>
</feature>
<dbReference type="EMBL" id="WNBW01000004">
    <property type="protein sequence ID" value="MTU04173.1"/>
    <property type="molecule type" value="Genomic_DNA"/>
</dbReference>
<dbReference type="EMBL" id="WNBM01000004">
    <property type="protein sequence ID" value="MTT76109.1"/>
    <property type="molecule type" value="Genomic_DNA"/>
</dbReference>
<accession>A0A3G9HD36</accession>
<keyword evidence="3 5" id="KW-0732">Signal</keyword>
<evidence type="ECO:0000256" key="2">
    <source>
        <dbReference type="ARBA" id="ARBA00022448"/>
    </source>
</evidence>
<dbReference type="SUPFAM" id="SSF53822">
    <property type="entry name" value="Periplasmic binding protein-like I"/>
    <property type="match status" value="1"/>
</dbReference>
<protein>
    <submittedName>
        <fullName evidence="8">ABC transporter substrate-binding protein</fullName>
    </submittedName>
    <submittedName>
        <fullName evidence="7">Ligand-binding protein receptor family</fullName>
    </submittedName>
</protein>